<evidence type="ECO:0000313" key="6">
    <source>
        <dbReference type="Proteomes" id="UP001054252"/>
    </source>
</evidence>
<organism evidence="5 6">
    <name type="scientific">Rubroshorea leprosula</name>
    <dbReference type="NCBI Taxonomy" id="152421"/>
    <lineage>
        <taxon>Eukaryota</taxon>
        <taxon>Viridiplantae</taxon>
        <taxon>Streptophyta</taxon>
        <taxon>Embryophyta</taxon>
        <taxon>Tracheophyta</taxon>
        <taxon>Spermatophyta</taxon>
        <taxon>Magnoliopsida</taxon>
        <taxon>eudicotyledons</taxon>
        <taxon>Gunneridae</taxon>
        <taxon>Pentapetalae</taxon>
        <taxon>rosids</taxon>
        <taxon>malvids</taxon>
        <taxon>Malvales</taxon>
        <taxon>Dipterocarpaceae</taxon>
        <taxon>Rubroshorea</taxon>
    </lineage>
</organism>
<protein>
    <recommendedName>
        <fullName evidence="4">Disease resistance N-terminal domain-containing protein</fullName>
    </recommendedName>
</protein>
<dbReference type="GO" id="GO:0000166">
    <property type="term" value="F:nucleotide binding"/>
    <property type="evidence" value="ECO:0007669"/>
    <property type="project" value="UniProtKB-KW"/>
</dbReference>
<dbReference type="AlphaFoldDB" id="A0AAV5IIA7"/>
<dbReference type="Gene3D" id="1.20.5.4130">
    <property type="match status" value="1"/>
</dbReference>
<evidence type="ECO:0000256" key="1">
    <source>
        <dbReference type="ARBA" id="ARBA00022737"/>
    </source>
</evidence>
<feature type="domain" description="Disease resistance N-terminal" evidence="4">
    <location>
        <begin position="1"/>
        <end position="46"/>
    </location>
</feature>
<dbReference type="EMBL" id="BPVZ01000011">
    <property type="protein sequence ID" value="GKU97379.1"/>
    <property type="molecule type" value="Genomic_DNA"/>
</dbReference>
<dbReference type="CDD" id="cd14798">
    <property type="entry name" value="RX-CC_like"/>
    <property type="match status" value="1"/>
</dbReference>
<dbReference type="GO" id="GO:0006952">
    <property type="term" value="P:defense response"/>
    <property type="evidence" value="ECO:0007669"/>
    <property type="project" value="UniProtKB-KW"/>
</dbReference>
<proteinExistence type="predicted"/>
<evidence type="ECO:0000259" key="4">
    <source>
        <dbReference type="Pfam" id="PF18052"/>
    </source>
</evidence>
<evidence type="ECO:0000313" key="5">
    <source>
        <dbReference type="EMBL" id="GKU97379.1"/>
    </source>
</evidence>
<comment type="caution">
    <text evidence="5">The sequence shown here is derived from an EMBL/GenBank/DDBJ whole genome shotgun (WGS) entry which is preliminary data.</text>
</comment>
<dbReference type="InterPro" id="IPR041118">
    <property type="entry name" value="Rx_N"/>
</dbReference>
<keyword evidence="6" id="KW-1185">Reference proteome</keyword>
<name>A0AAV5IIA7_9ROSI</name>
<keyword evidence="1" id="KW-0677">Repeat</keyword>
<dbReference type="InterPro" id="IPR038005">
    <property type="entry name" value="RX-like_CC"/>
</dbReference>
<keyword evidence="3" id="KW-0611">Plant defense</keyword>
<sequence length="75" mass="8719">MQTELRLMQCFLKDVDKRHDGDESVRNWVSEIREAAYYIEAVIQSFPRICTQEWRNPLPTIKGTAVSQPGGCYKN</sequence>
<dbReference type="Pfam" id="PF18052">
    <property type="entry name" value="Rx_N"/>
    <property type="match status" value="1"/>
</dbReference>
<dbReference type="Proteomes" id="UP001054252">
    <property type="component" value="Unassembled WGS sequence"/>
</dbReference>
<evidence type="ECO:0000256" key="2">
    <source>
        <dbReference type="ARBA" id="ARBA00022741"/>
    </source>
</evidence>
<gene>
    <name evidence="5" type="ORF">SLEP1_g10528</name>
</gene>
<keyword evidence="2" id="KW-0547">Nucleotide-binding</keyword>
<evidence type="ECO:0000256" key="3">
    <source>
        <dbReference type="ARBA" id="ARBA00022821"/>
    </source>
</evidence>
<reference evidence="5 6" key="1">
    <citation type="journal article" date="2021" name="Commun. Biol.">
        <title>The genome of Shorea leprosula (Dipterocarpaceae) highlights the ecological relevance of drought in aseasonal tropical rainforests.</title>
        <authorList>
            <person name="Ng K.K.S."/>
            <person name="Kobayashi M.J."/>
            <person name="Fawcett J.A."/>
            <person name="Hatakeyama M."/>
            <person name="Paape T."/>
            <person name="Ng C.H."/>
            <person name="Ang C.C."/>
            <person name="Tnah L.H."/>
            <person name="Lee C.T."/>
            <person name="Nishiyama T."/>
            <person name="Sese J."/>
            <person name="O'Brien M.J."/>
            <person name="Copetti D."/>
            <person name="Mohd Noor M.I."/>
            <person name="Ong R.C."/>
            <person name="Putra M."/>
            <person name="Sireger I.Z."/>
            <person name="Indrioko S."/>
            <person name="Kosugi Y."/>
            <person name="Izuno A."/>
            <person name="Isagi Y."/>
            <person name="Lee S.L."/>
            <person name="Shimizu K.K."/>
        </authorList>
    </citation>
    <scope>NUCLEOTIDE SEQUENCE [LARGE SCALE GENOMIC DNA]</scope>
    <source>
        <strain evidence="5">214</strain>
    </source>
</reference>
<accession>A0AAV5IIA7</accession>